<feature type="region of interest" description="Disordered" evidence="1">
    <location>
        <begin position="865"/>
        <end position="893"/>
    </location>
</feature>
<evidence type="ECO:0000313" key="4">
    <source>
        <dbReference type="Proteomes" id="UP000008022"/>
    </source>
</evidence>
<dbReference type="HOGENOM" id="CLU_302367_0_0_1"/>
<dbReference type="eggNOG" id="ENOG502R3C6">
    <property type="taxonomic scope" value="Eukaryota"/>
</dbReference>
<dbReference type="STRING" id="4529.A0A0E0P7N0"/>
<dbReference type="InterPro" id="IPR015216">
    <property type="entry name" value="SANTA"/>
</dbReference>
<feature type="compositionally biased region" description="Basic and acidic residues" evidence="1">
    <location>
        <begin position="597"/>
        <end position="608"/>
    </location>
</feature>
<feature type="compositionally biased region" description="Polar residues" evidence="1">
    <location>
        <begin position="464"/>
        <end position="479"/>
    </location>
</feature>
<dbReference type="Proteomes" id="UP000008022">
    <property type="component" value="Unassembled WGS sequence"/>
</dbReference>
<feature type="region of interest" description="Disordered" evidence="1">
    <location>
        <begin position="588"/>
        <end position="608"/>
    </location>
</feature>
<evidence type="ECO:0000313" key="3">
    <source>
        <dbReference type="EnsemblPlants" id="ORUFI04G09560.1"/>
    </source>
</evidence>
<feature type="region of interest" description="Disordered" evidence="1">
    <location>
        <begin position="454"/>
        <end position="557"/>
    </location>
</feature>
<feature type="compositionally biased region" description="Polar residues" evidence="1">
    <location>
        <begin position="496"/>
        <end position="506"/>
    </location>
</feature>
<dbReference type="PANTHER" id="PTHR35311:SF10">
    <property type="entry name" value="OS04G0347900 PROTEIN"/>
    <property type="match status" value="1"/>
</dbReference>
<dbReference type="InterPro" id="IPR053090">
    <property type="entry name" value="Centromere_KNL-2_homolog"/>
</dbReference>
<feature type="compositionally biased region" description="Basic residues" evidence="1">
    <location>
        <begin position="872"/>
        <end position="883"/>
    </location>
</feature>
<keyword evidence="4" id="KW-1185">Reference proteome</keyword>
<protein>
    <recommendedName>
        <fullName evidence="2">SANTA domain-containing protein</fullName>
    </recommendedName>
</protein>
<dbReference type="EnsemblPlants" id="ORUFI04G09560.1">
    <property type="protein sequence ID" value="ORUFI04G09560.1"/>
    <property type="gene ID" value="ORUFI04G09560"/>
</dbReference>
<accession>A0A0E0P7N0</accession>
<feature type="domain" description="SANTA" evidence="2">
    <location>
        <begin position="33"/>
        <end position="109"/>
    </location>
</feature>
<dbReference type="OMA" id="FMGNIVN"/>
<evidence type="ECO:0000256" key="1">
    <source>
        <dbReference type="SAM" id="MobiDB-lite"/>
    </source>
</evidence>
<evidence type="ECO:0000259" key="2">
    <source>
        <dbReference type="Pfam" id="PF09133"/>
    </source>
</evidence>
<proteinExistence type="predicted"/>
<sequence length="987" mass="107988">MAPFVSTSLHPFSSLLLSPPPASSIFISRKRAVELFDWWLKRVEGDDRKVRIAGHTERNHKPHLFTSAPIVKRHKACMLEAEDSIIVLIDGPLDLSQMENNGYSLEVQKASTSVTALIHDMVFNIEIMYAANLLNNSRSSSGNDADSFEKGSYLSNKKPRFEEYTCDLDISAKEKTTAFNEGRTGSLAVCNKVGNQQIDLVVKSFSKERGHGNIDLSASLTSIEETTRDKTSEDAGNQNEFIHSDAEYQEAGSHLVNSDSIYGMSTESGNQNEFIHADAEHQEVGSHVVNSDSNFDMSTDNMICEMGDGSANAGSAVSQGSKEVLATVLPERANLSPDSCLDNILPISTCNSNNCLENQGFPEIAQHMTLNEEVVPNEDISTSVHSDVESLGNRNIILPSYIHDAEFIFSMFLPLILVVLLMMHIYNRLDNFYLEKQPVGPAEVQRSECDILQGAPRSPKQHVGSAQEQRPEQSMSQGAARSPMIRTPIPDGAPSLRNQHLGSAQEQRSEHFMLKGATRSPMIRTPIPYGHYSPLTRGKAKSSSVSTPESLKLRRTRSGRVVVPTLDPGCQRIVYDRDGLVSGVAGLEFESPPLKGNESRTPESKRRSVHDSSVLRIVCGRQLLGAAFMGNIVNTVNKFSGNNADGVPFRRCSYLPNSTCDENGSSVTRKSASATNGSINGHGTLYKDVGNEEMHLATDSTSKPGCRGDTNHCTNKERETRNVIVHTDSRQNGDATNSGNAVLICNQTAGHMSYGLDGESNRSSGSLAAVVSEVLVSKAPLEKRCRTNLQETGDLENTPNAHVSKRSRLHRVSPANSLFDREACDDLIDSAHNLDCSRTPNASVHDETVPNEDKTPCTSLDVRGCEGTPRASLKRRVNKKRTKREASYPTTPLNGNTGALVVIEPPLTRTKAKGKALSLATPESLKRSTRSGRLIVPRLDPGSQKIIYDMGLIRSRLLRGGKRLGVRPQDTEDCCHSNGEHMVKKKF</sequence>
<reference evidence="4" key="1">
    <citation type="submission" date="2013-06" db="EMBL/GenBank/DDBJ databases">
        <authorList>
            <person name="Zhao Q."/>
        </authorList>
    </citation>
    <scope>NUCLEOTIDE SEQUENCE</scope>
    <source>
        <strain evidence="4">cv. W1943</strain>
    </source>
</reference>
<dbReference type="PANTHER" id="PTHR35311">
    <property type="entry name" value="KINETOCHORE-ASSOCIATED PROTEIN KNL-2 HOMOLOG"/>
    <property type="match status" value="1"/>
</dbReference>
<name>A0A0E0P7N0_ORYRU</name>
<dbReference type="Pfam" id="PF09133">
    <property type="entry name" value="SANTA"/>
    <property type="match status" value="1"/>
</dbReference>
<dbReference type="Gramene" id="ORUFI04G09560.1">
    <property type="protein sequence ID" value="ORUFI04G09560.1"/>
    <property type="gene ID" value="ORUFI04G09560"/>
</dbReference>
<dbReference type="AlphaFoldDB" id="A0A0E0P7N0"/>
<reference evidence="3" key="2">
    <citation type="submission" date="2015-06" db="UniProtKB">
        <authorList>
            <consortium name="EnsemblPlants"/>
        </authorList>
    </citation>
    <scope>IDENTIFICATION</scope>
</reference>
<organism evidence="3 4">
    <name type="scientific">Oryza rufipogon</name>
    <name type="common">Brownbeard rice</name>
    <name type="synonym">Asian wild rice</name>
    <dbReference type="NCBI Taxonomy" id="4529"/>
    <lineage>
        <taxon>Eukaryota</taxon>
        <taxon>Viridiplantae</taxon>
        <taxon>Streptophyta</taxon>
        <taxon>Embryophyta</taxon>
        <taxon>Tracheophyta</taxon>
        <taxon>Spermatophyta</taxon>
        <taxon>Magnoliopsida</taxon>
        <taxon>Liliopsida</taxon>
        <taxon>Poales</taxon>
        <taxon>Poaceae</taxon>
        <taxon>BOP clade</taxon>
        <taxon>Oryzoideae</taxon>
        <taxon>Oryzeae</taxon>
        <taxon>Oryzinae</taxon>
        <taxon>Oryza</taxon>
    </lineage>
</organism>